<reference evidence="6 7" key="1">
    <citation type="journal article" date="2023" name="Arcadia Sci">
        <title>De novo assembly of a long-read Amblyomma americanum tick genome.</title>
        <authorList>
            <person name="Chou S."/>
            <person name="Poskanzer K.E."/>
            <person name="Rollins M."/>
            <person name="Thuy-Boun P.S."/>
        </authorList>
    </citation>
    <scope>NUCLEOTIDE SEQUENCE [LARGE SCALE GENOMIC DNA]</scope>
    <source>
        <strain evidence="6">F_SG_1</strain>
        <tissue evidence="6">Salivary glands</tissue>
    </source>
</reference>
<dbReference type="InterPro" id="IPR050467">
    <property type="entry name" value="LRFN"/>
</dbReference>
<organism evidence="6 7">
    <name type="scientific">Amblyomma americanum</name>
    <name type="common">Lone star tick</name>
    <dbReference type="NCBI Taxonomy" id="6943"/>
    <lineage>
        <taxon>Eukaryota</taxon>
        <taxon>Metazoa</taxon>
        <taxon>Ecdysozoa</taxon>
        <taxon>Arthropoda</taxon>
        <taxon>Chelicerata</taxon>
        <taxon>Arachnida</taxon>
        <taxon>Acari</taxon>
        <taxon>Parasitiformes</taxon>
        <taxon>Ixodida</taxon>
        <taxon>Ixodoidea</taxon>
        <taxon>Ixodidae</taxon>
        <taxon>Amblyomminae</taxon>
        <taxon>Amblyomma</taxon>
    </lineage>
</organism>
<feature type="transmembrane region" description="Helical" evidence="5">
    <location>
        <begin position="396"/>
        <end position="415"/>
    </location>
</feature>
<accession>A0AAQ4EZD7</accession>
<protein>
    <submittedName>
        <fullName evidence="6">Uncharacterized protein</fullName>
    </submittedName>
</protein>
<proteinExistence type="predicted"/>
<dbReference type="EMBL" id="JARKHS020009201">
    <property type="protein sequence ID" value="KAK8780081.1"/>
    <property type="molecule type" value="Genomic_DNA"/>
</dbReference>
<keyword evidence="5" id="KW-1133">Transmembrane helix</keyword>
<dbReference type="InterPro" id="IPR032675">
    <property type="entry name" value="LRR_dom_sf"/>
</dbReference>
<keyword evidence="4" id="KW-0325">Glycoprotein</keyword>
<dbReference type="PROSITE" id="PS51450">
    <property type="entry name" value="LRR"/>
    <property type="match status" value="1"/>
</dbReference>
<evidence type="ECO:0000256" key="1">
    <source>
        <dbReference type="ARBA" id="ARBA00022614"/>
    </source>
</evidence>
<dbReference type="Pfam" id="PF13855">
    <property type="entry name" value="LRR_8"/>
    <property type="match status" value="1"/>
</dbReference>
<evidence type="ECO:0000256" key="5">
    <source>
        <dbReference type="SAM" id="Phobius"/>
    </source>
</evidence>
<dbReference type="InterPro" id="IPR001611">
    <property type="entry name" value="Leu-rich_rpt"/>
</dbReference>
<sequence>MEETEGGGVQQLLVPARAPCPKKEALRPCSCFSFHNYERVECKDVDRRALKNALSALRGSFVFEFELSKYNLKDAPSDVFRGVRVTELYTYMADFSNVSNGSNLFDGFDDTLTMVEIKRGKGLEYLHWSALGRLKNLQRLLIFSTDFPKLDNSFALMPKSLTHVMVQGGSLEFVDEGAFVGLEIRDLEISFTRLEKISRNVFPVPATCLSVLSLRHNRIRSLPEDMFSEMPALTLLDLSNNGLVTLSESSMAPVLRNLRLLEMSRCNTRRAGGESETVAAAKAALISGLLHQGQSGHSQGVWPTMALLSRSCCVCSLKTGSRYVGIFYIAVRTFMLLLYVTTLQDPKTFAKPASGKIQAFRDILILLSCECIINIIVSAILFASTVKPKRYLVLPWLLWNTVGVLVVQVVCLHLVTERYHLDIYFVCIVASFYQELESPHNQSLYDDMDDQADVDTTSLFSMRLN</sequence>
<evidence type="ECO:0000313" key="6">
    <source>
        <dbReference type="EMBL" id="KAK8780081.1"/>
    </source>
</evidence>
<dbReference type="SMART" id="SM00369">
    <property type="entry name" value="LRR_TYP"/>
    <property type="match status" value="2"/>
</dbReference>
<dbReference type="Gene3D" id="3.80.10.10">
    <property type="entry name" value="Ribonuclease Inhibitor"/>
    <property type="match status" value="1"/>
</dbReference>
<dbReference type="PANTHER" id="PTHR45842">
    <property type="entry name" value="SYNAPTIC ADHESION-LIKE MOLECULE SALM"/>
    <property type="match status" value="1"/>
</dbReference>
<dbReference type="InterPro" id="IPR003591">
    <property type="entry name" value="Leu-rich_rpt_typical-subtyp"/>
</dbReference>
<keyword evidence="5" id="KW-0472">Membrane</keyword>
<keyword evidence="3" id="KW-0677">Repeat</keyword>
<evidence type="ECO:0000256" key="2">
    <source>
        <dbReference type="ARBA" id="ARBA00022729"/>
    </source>
</evidence>
<feature type="transmembrane region" description="Helical" evidence="5">
    <location>
        <begin position="323"/>
        <end position="342"/>
    </location>
</feature>
<dbReference type="AlphaFoldDB" id="A0AAQ4EZD7"/>
<name>A0AAQ4EZD7_AMBAM</name>
<evidence type="ECO:0000256" key="3">
    <source>
        <dbReference type="ARBA" id="ARBA00022737"/>
    </source>
</evidence>
<dbReference type="Proteomes" id="UP001321473">
    <property type="component" value="Unassembled WGS sequence"/>
</dbReference>
<keyword evidence="2" id="KW-0732">Signal</keyword>
<keyword evidence="5" id="KW-0812">Transmembrane</keyword>
<evidence type="ECO:0000256" key="4">
    <source>
        <dbReference type="ARBA" id="ARBA00023180"/>
    </source>
</evidence>
<feature type="transmembrane region" description="Helical" evidence="5">
    <location>
        <begin position="363"/>
        <end position="384"/>
    </location>
</feature>
<keyword evidence="1" id="KW-0433">Leucine-rich repeat</keyword>
<gene>
    <name evidence="6" type="ORF">V5799_018575</name>
</gene>
<keyword evidence="7" id="KW-1185">Reference proteome</keyword>
<dbReference type="SUPFAM" id="SSF52058">
    <property type="entry name" value="L domain-like"/>
    <property type="match status" value="1"/>
</dbReference>
<evidence type="ECO:0000313" key="7">
    <source>
        <dbReference type="Proteomes" id="UP001321473"/>
    </source>
</evidence>
<comment type="caution">
    <text evidence="6">The sequence shown here is derived from an EMBL/GenBank/DDBJ whole genome shotgun (WGS) entry which is preliminary data.</text>
</comment>
<dbReference type="PANTHER" id="PTHR45842:SF12">
    <property type="entry name" value="KEKKON 5, ISOFORM A"/>
    <property type="match status" value="1"/>
</dbReference>